<reference evidence="2 3" key="2">
    <citation type="submission" date="2019-05" db="EMBL/GenBank/DDBJ databases">
        <authorList>
            <person name="Lianzixin W."/>
        </authorList>
    </citation>
    <scope>NUCLEOTIDE SEQUENCE [LARGE SCALE GENOMIC DNA]</scope>
    <source>
        <strain evidence="2 3">EC11</strain>
    </source>
</reference>
<proteinExistence type="predicted"/>
<feature type="signal peptide" evidence="1">
    <location>
        <begin position="1"/>
        <end position="20"/>
    </location>
</feature>
<gene>
    <name evidence="2" type="ORF">FIA58_020640</name>
</gene>
<comment type="caution">
    <text evidence="2">The sequence shown here is derived from an EMBL/GenBank/DDBJ whole genome shotgun (WGS) entry which is preliminary data.</text>
</comment>
<reference evidence="3" key="1">
    <citation type="submission" date="2019-05" db="EMBL/GenBank/DDBJ databases">
        <title>Flavobacterium profundi sp. nov., isolated from a deep-sea seamount.</title>
        <authorList>
            <person name="Zhang D.-C."/>
        </authorList>
    </citation>
    <scope>NUCLEOTIDE SEQUENCE [LARGE SCALE GENOMIC DNA]</scope>
    <source>
        <strain evidence="3">EC11</strain>
    </source>
</reference>
<dbReference type="EMBL" id="VEVQ02000024">
    <property type="protein sequence ID" value="NHN28093.1"/>
    <property type="molecule type" value="Genomic_DNA"/>
</dbReference>
<sequence>MKQKLLIIMLILLGAFSVEAQLITFDDQGHTNGASYGNPYSILNNGETFVFTLSGGSPTTHVYRTTDPFCSNTGFNHMTAGVSSQTTWTIETQSGNEINLGTVNFDNYFTCFAFTYNLSIEGFKNGISTGTQTYDVNPGFSNIFNSNSSFDDVDKIVISCTDLSNLGIDNINWTAVTPPCTNPTVPTVTASVSPVCTGNSTTLNIAGTLNDATQWAIYTGSCGGTLVGTTSTSSFVVTPIGSSTTYYVRGEGGCVTPGSCGSITVTVNALDNASFSYSAASYCVNASDPTPTISGLAGGTFASSPAGLSINASTGAIDVSASTPATYTVTYTT</sequence>
<accession>A0ABX0IZX8</accession>
<protein>
    <recommendedName>
        <fullName evidence="4">Ig-like domain-containing protein</fullName>
    </recommendedName>
</protein>
<evidence type="ECO:0000256" key="1">
    <source>
        <dbReference type="SAM" id="SignalP"/>
    </source>
</evidence>
<keyword evidence="3" id="KW-1185">Reference proteome</keyword>
<dbReference type="Proteomes" id="UP000817854">
    <property type="component" value="Unassembled WGS sequence"/>
</dbReference>
<feature type="non-terminal residue" evidence="2">
    <location>
        <position position="333"/>
    </location>
</feature>
<feature type="chain" id="PRO_5046521378" description="Ig-like domain-containing protein" evidence="1">
    <location>
        <begin position="21"/>
        <end position="333"/>
    </location>
</feature>
<evidence type="ECO:0000313" key="2">
    <source>
        <dbReference type="EMBL" id="NHN28093.1"/>
    </source>
</evidence>
<evidence type="ECO:0000313" key="3">
    <source>
        <dbReference type="Proteomes" id="UP000817854"/>
    </source>
</evidence>
<organism evidence="2 3">
    <name type="scientific">Flavobacterium jejuense</name>
    <dbReference type="NCBI Taxonomy" id="1544455"/>
    <lineage>
        <taxon>Bacteria</taxon>
        <taxon>Pseudomonadati</taxon>
        <taxon>Bacteroidota</taxon>
        <taxon>Flavobacteriia</taxon>
        <taxon>Flavobacteriales</taxon>
        <taxon>Flavobacteriaceae</taxon>
        <taxon>Flavobacterium</taxon>
    </lineage>
</organism>
<keyword evidence="1" id="KW-0732">Signal</keyword>
<evidence type="ECO:0008006" key="4">
    <source>
        <dbReference type="Google" id="ProtNLM"/>
    </source>
</evidence>
<reference evidence="2 3" key="3">
    <citation type="submission" date="2020-02" db="EMBL/GenBank/DDBJ databases">
        <title>Flavobacterium profundi sp. nov., isolated from a deep-sea seamount.</title>
        <authorList>
            <person name="Zhang D.-C."/>
        </authorList>
    </citation>
    <scope>NUCLEOTIDE SEQUENCE [LARGE SCALE GENOMIC DNA]</scope>
    <source>
        <strain evidence="2 3">EC11</strain>
    </source>
</reference>
<name>A0ABX0IZX8_9FLAO</name>